<dbReference type="STRING" id="299467.A0A443S1W1"/>
<dbReference type="VEuPathDB" id="VectorBase:LDEU010512"/>
<name>A0A443S1W1_9ACAR</name>
<feature type="repeat" description="TPR" evidence="10">
    <location>
        <begin position="415"/>
        <end position="448"/>
    </location>
</feature>
<comment type="subcellular location">
    <subcellularLocation>
        <location evidence="1">Mitochondrion outer membrane</location>
        <topology evidence="1">Single-pass membrane protein</topology>
    </subcellularLocation>
</comment>
<evidence type="ECO:0000256" key="10">
    <source>
        <dbReference type="PROSITE-ProRule" id="PRU00339"/>
    </source>
</evidence>
<proteinExistence type="inferred from homology"/>
<comment type="caution">
    <text evidence="11">The sequence shown here is derived from an EMBL/GenBank/DDBJ whole genome shotgun (WGS) entry which is preliminary data.</text>
</comment>
<evidence type="ECO:0000256" key="9">
    <source>
        <dbReference type="ARBA" id="ARBA00038030"/>
    </source>
</evidence>
<dbReference type="Gene3D" id="1.25.40.10">
    <property type="entry name" value="Tetratricopeptide repeat domain"/>
    <property type="match status" value="3"/>
</dbReference>
<dbReference type="GO" id="GO:0008320">
    <property type="term" value="F:protein transmembrane transporter activity"/>
    <property type="evidence" value="ECO:0007669"/>
    <property type="project" value="TreeGrafter"/>
</dbReference>
<evidence type="ECO:0000313" key="12">
    <source>
        <dbReference type="Proteomes" id="UP000288716"/>
    </source>
</evidence>
<keyword evidence="5 10" id="KW-0802">TPR repeat</keyword>
<keyword evidence="12" id="KW-1185">Reference proteome</keyword>
<sequence>MVNEAKETAKTYVELGDFVRAIDCYRKAISNLPNKRDELLSLYLFCVSAYNKLRDYDNVIAHCNVVLCLKPDCVEALKYRVIALSKRGYEEAASKDKNLLMELERTSKDITKKKKKKEKFQKSLDEAISANEYGDRFFNLSNYAVAIEYYTKAINYCGNKDNYFSAMFHDNRAAAYEKLNDLINFHKDCNAALKNDKTYTKTYRRRAKVFWKIGERKKAIKDFITVCVLEEYENKESIDAMEGAIVATCQKNADELFVKLRCLPNNTNHVNRKYFREFNRHPLYHNFPQYQIRNSMESEPLTISHLLYFYDTVFFDYRLYDDDPQYGRPKSNFLILQATLNILTENYSRAENQLEEIIEMYEKNPDYSTVHWDIVTHAFICLANIKGRRLMRDGFGIDFALKCYDRALLIDANNEDVYYHRGKLYAERGQVNNARNDFEKSTKLSIFFMEAKCKYLRLTFDLALNANDEDAKNAVLAEFEEISNKFKDS</sequence>
<feature type="repeat" description="TPR" evidence="10">
    <location>
        <begin position="2"/>
        <end position="35"/>
    </location>
</feature>
<evidence type="ECO:0000256" key="4">
    <source>
        <dbReference type="ARBA" id="ARBA00022787"/>
    </source>
</evidence>
<gene>
    <name evidence="11" type="ORF">B4U80_11834</name>
</gene>
<feature type="non-terminal residue" evidence="11">
    <location>
        <position position="489"/>
    </location>
</feature>
<evidence type="ECO:0000256" key="3">
    <source>
        <dbReference type="ARBA" id="ARBA00022737"/>
    </source>
</evidence>
<evidence type="ECO:0000256" key="7">
    <source>
        <dbReference type="ARBA" id="ARBA00023128"/>
    </source>
</evidence>
<dbReference type="GO" id="GO:0005741">
    <property type="term" value="C:mitochondrial outer membrane"/>
    <property type="evidence" value="ECO:0007669"/>
    <property type="project" value="UniProtKB-SubCell"/>
</dbReference>
<reference evidence="11 12" key="1">
    <citation type="journal article" date="2018" name="Gigascience">
        <title>Genomes of trombidid mites reveal novel predicted allergens and laterally-transferred genes associated with secondary metabolism.</title>
        <authorList>
            <person name="Dong X."/>
            <person name="Chaisiri K."/>
            <person name="Xia D."/>
            <person name="Armstrong S.D."/>
            <person name="Fang Y."/>
            <person name="Donnelly M.J."/>
            <person name="Kadowaki T."/>
            <person name="McGarry J.W."/>
            <person name="Darby A.C."/>
            <person name="Makepeace B.L."/>
        </authorList>
    </citation>
    <scope>NUCLEOTIDE SEQUENCE [LARGE SCALE GENOMIC DNA]</scope>
    <source>
        <strain evidence="11">UoL-UT</strain>
    </source>
</reference>
<keyword evidence="4" id="KW-1000">Mitochondrion outer membrane</keyword>
<dbReference type="PANTHER" id="PTHR46208:SF1">
    <property type="entry name" value="MITOCHONDRIAL IMPORT RECEPTOR SUBUNIT TOM70"/>
    <property type="match status" value="1"/>
</dbReference>
<evidence type="ECO:0000256" key="5">
    <source>
        <dbReference type="ARBA" id="ARBA00022803"/>
    </source>
</evidence>
<evidence type="ECO:0000256" key="1">
    <source>
        <dbReference type="ARBA" id="ARBA00004572"/>
    </source>
</evidence>
<dbReference type="PROSITE" id="PS50005">
    <property type="entry name" value="TPR"/>
    <property type="match status" value="2"/>
</dbReference>
<dbReference type="Pfam" id="PF13181">
    <property type="entry name" value="TPR_8"/>
    <property type="match status" value="2"/>
</dbReference>
<evidence type="ECO:0000256" key="6">
    <source>
        <dbReference type="ARBA" id="ARBA00022989"/>
    </source>
</evidence>
<keyword evidence="2" id="KW-0812">Transmembrane</keyword>
<keyword evidence="6" id="KW-1133">Transmembrane helix</keyword>
<keyword evidence="11" id="KW-0675">Receptor</keyword>
<evidence type="ECO:0000256" key="8">
    <source>
        <dbReference type="ARBA" id="ARBA00023136"/>
    </source>
</evidence>
<organism evidence="11 12">
    <name type="scientific">Leptotrombidium deliense</name>
    <dbReference type="NCBI Taxonomy" id="299467"/>
    <lineage>
        <taxon>Eukaryota</taxon>
        <taxon>Metazoa</taxon>
        <taxon>Ecdysozoa</taxon>
        <taxon>Arthropoda</taxon>
        <taxon>Chelicerata</taxon>
        <taxon>Arachnida</taxon>
        <taxon>Acari</taxon>
        <taxon>Acariformes</taxon>
        <taxon>Trombidiformes</taxon>
        <taxon>Prostigmata</taxon>
        <taxon>Anystina</taxon>
        <taxon>Parasitengona</taxon>
        <taxon>Trombiculoidea</taxon>
        <taxon>Trombiculidae</taxon>
        <taxon>Leptotrombidium</taxon>
    </lineage>
</organism>
<dbReference type="GO" id="GO:0030943">
    <property type="term" value="F:mitochondrion targeting sequence binding"/>
    <property type="evidence" value="ECO:0007669"/>
    <property type="project" value="TreeGrafter"/>
</dbReference>
<keyword evidence="3" id="KW-0677">Repeat</keyword>
<dbReference type="EMBL" id="NCKV01011834">
    <property type="protein sequence ID" value="RWS21528.1"/>
    <property type="molecule type" value="Genomic_DNA"/>
</dbReference>
<accession>A0A443S1W1</accession>
<protein>
    <submittedName>
        <fullName evidence="11">Mitochondrial import receptor subunit TOM70-like protein</fullName>
    </submittedName>
</protein>
<dbReference type="GO" id="GO:0045039">
    <property type="term" value="P:protein insertion into mitochondrial inner membrane"/>
    <property type="evidence" value="ECO:0007669"/>
    <property type="project" value="TreeGrafter"/>
</dbReference>
<keyword evidence="7" id="KW-0496">Mitochondrion</keyword>
<keyword evidence="8" id="KW-0472">Membrane</keyword>
<dbReference type="OrthoDB" id="2942533at2759"/>
<dbReference type="SMART" id="SM00028">
    <property type="entry name" value="TPR"/>
    <property type="match status" value="5"/>
</dbReference>
<dbReference type="AlphaFoldDB" id="A0A443S1W1"/>
<comment type="similarity">
    <text evidence="9">Belongs to the Tom70 family.</text>
</comment>
<dbReference type="PANTHER" id="PTHR46208">
    <property type="entry name" value="MITOCHONDRIAL IMPORT RECEPTOR SUBUNIT TOM70"/>
    <property type="match status" value="1"/>
</dbReference>
<dbReference type="GO" id="GO:0030150">
    <property type="term" value="P:protein import into mitochondrial matrix"/>
    <property type="evidence" value="ECO:0007669"/>
    <property type="project" value="TreeGrafter"/>
</dbReference>
<dbReference type="InterPro" id="IPR011990">
    <property type="entry name" value="TPR-like_helical_dom_sf"/>
</dbReference>
<dbReference type="InterPro" id="IPR019734">
    <property type="entry name" value="TPR_rpt"/>
</dbReference>
<dbReference type="Proteomes" id="UP000288716">
    <property type="component" value="Unassembled WGS sequence"/>
</dbReference>
<dbReference type="SUPFAM" id="SSF48452">
    <property type="entry name" value="TPR-like"/>
    <property type="match status" value="2"/>
</dbReference>
<evidence type="ECO:0000256" key="2">
    <source>
        <dbReference type="ARBA" id="ARBA00022692"/>
    </source>
</evidence>
<evidence type="ECO:0000313" key="11">
    <source>
        <dbReference type="EMBL" id="RWS21528.1"/>
    </source>
</evidence>